<sequence length="159" mass="17986">MTVHLHLETVLPVGADTAFDLARDLDAHLDSMRSSGERIVGGRGGGRIEEGEHVAWRARHLGLPFTLVSRITEFERPTIFVDEEIAGPFRRLRHEHRFSAHGDGCLMTDDIVFDAPFGFVGRISERLVLEHYMRELIVSRNRHLVIAARRIAADVTDPR</sequence>
<reference evidence="1 3" key="1">
    <citation type="submission" date="2018-03" db="EMBL/GenBank/DDBJ databases">
        <title>Genomic Encyclopedia of Archaeal and Bacterial Type Strains, Phase II (KMG-II): from individual species to whole genera.</title>
        <authorList>
            <person name="Goeker M."/>
        </authorList>
    </citation>
    <scope>NUCLEOTIDE SEQUENCE [LARGE SCALE GENOMIC DNA]</scope>
    <source>
        <strain evidence="1 3">DSM 21548</strain>
    </source>
</reference>
<dbReference type="InterPro" id="IPR023393">
    <property type="entry name" value="START-like_dom_sf"/>
</dbReference>
<gene>
    <name evidence="1" type="ORF">CLV49_3598</name>
    <name evidence="2" type="ORF">ELQ93_01270</name>
</gene>
<evidence type="ECO:0000313" key="1">
    <source>
        <dbReference type="EMBL" id="PSL39943.1"/>
    </source>
</evidence>
<dbReference type="RefSeq" id="WP_106564747.1">
    <property type="nucleotide sequence ID" value="NZ_PYAU01000001.1"/>
</dbReference>
<dbReference type="CDD" id="cd07820">
    <property type="entry name" value="SRPBCC_3"/>
    <property type="match status" value="1"/>
</dbReference>
<name>A0A2P8H156_9MICO</name>
<proteinExistence type="predicted"/>
<dbReference type="EMBL" id="PYAU01000001">
    <property type="protein sequence ID" value="PSL39943.1"/>
    <property type="molecule type" value="Genomic_DNA"/>
</dbReference>
<dbReference type="Gene3D" id="3.30.530.20">
    <property type="match status" value="1"/>
</dbReference>
<protein>
    <submittedName>
        <fullName evidence="1 2">Cyclase</fullName>
    </submittedName>
</protein>
<comment type="caution">
    <text evidence="1">The sequence shown here is derived from an EMBL/GenBank/DDBJ whole genome shotgun (WGS) entry which is preliminary data.</text>
</comment>
<evidence type="ECO:0000313" key="2">
    <source>
        <dbReference type="EMBL" id="RUQ85697.1"/>
    </source>
</evidence>
<dbReference type="Proteomes" id="UP000268291">
    <property type="component" value="Unassembled WGS sequence"/>
</dbReference>
<organism evidence="1 3">
    <name type="scientific">Labedella gwakjiensis</name>
    <dbReference type="NCBI Taxonomy" id="390269"/>
    <lineage>
        <taxon>Bacteria</taxon>
        <taxon>Bacillati</taxon>
        <taxon>Actinomycetota</taxon>
        <taxon>Actinomycetes</taxon>
        <taxon>Micrococcales</taxon>
        <taxon>Microbacteriaceae</taxon>
        <taxon>Labedella</taxon>
    </lineage>
</organism>
<evidence type="ECO:0000313" key="3">
    <source>
        <dbReference type="Proteomes" id="UP000241203"/>
    </source>
</evidence>
<dbReference type="Pfam" id="PF10604">
    <property type="entry name" value="Polyketide_cyc2"/>
    <property type="match status" value="1"/>
</dbReference>
<dbReference type="OrthoDB" id="9801773at2"/>
<dbReference type="EMBL" id="RZGY01000001">
    <property type="protein sequence ID" value="RUQ85697.1"/>
    <property type="molecule type" value="Genomic_DNA"/>
</dbReference>
<accession>A0A2P8H156</accession>
<dbReference type="AlphaFoldDB" id="A0A2P8H156"/>
<dbReference type="Proteomes" id="UP000241203">
    <property type="component" value="Unassembled WGS sequence"/>
</dbReference>
<evidence type="ECO:0000313" key="4">
    <source>
        <dbReference type="Proteomes" id="UP000268291"/>
    </source>
</evidence>
<keyword evidence="4" id="KW-1185">Reference proteome</keyword>
<reference evidence="2 4" key="2">
    <citation type="submission" date="2018-12" db="EMBL/GenBank/DDBJ databases">
        <authorList>
            <person name="hu s."/>
            <person name="Xu Y."/>
            <person name="Xu B."/>
            <person name="Li F."/>
        </authorList>
    </citation>
    <scope>NUCLEOTIDE SEQUENCE [LARGE SCALE GENOMIC DNA]</scope>
    <source>
        <strain evidence="2 4">KSW2-17</strain>
    </source>
</reference>
<dbReference type="SUPFAM" id="SSF55961">
    <property type="entry name" value="Bet v1-like"/>
    <property type="match status" value="1"/>
</dbReference>
<dbReference type="InterPro" id="IPR019587">
    <property type="entry name" value="Polyketide_cyclase/dehydratase"/>
</dbReference>